<evidence type="ECO:0000313" key="2">
    <source>
        <dbReference type="EMBL" id="AXC14644.1"/>
    </source>
</evidence>
<dbReference type="RefSeq" id="WP_114209378.1">
    <property type="nucleotide sequence ID" value="NZ_CP030840.1"/>
</dbReference>
<feature type="transmembrane region" description="Helical" evidence="1">
    <location>
        <begin position="61"/>
        <end position="79"/>
    </location>
</feature>
<sequence>MSRLSAKAIVIGGLAGILTSGLGAVLLVSLVMSRLGTLHSTRSHAHTTVALAMQRSGPVQAAELLLGFGSSVLGGYIAARLSGHDELVNAACSSLICLSVGILSLASGHDSQSLIVQVLILLASPLFGLFGGYLHQLWTRRSSAPNLA</sequence>
<dbReference type="AlphaFoldDB" id="A0A2Z5G7G2"/>
<feature type="transmembrane region" description="Helical" evidence="1">
    <location>
        <begin position="86"/>
        <end position="108"/>
    </location>
</feature>
<gene>
    <name evidence="2" type="ORF">ACPOL_5396</name>
</gene>
<dbReference type="EMBL" id="CP030840">
    <property type="protein sequence ID" value="AXC14644.1"/>
    <property type="molecule type" value="Genomic_DNA"/>
</dbReference>
<evidence type="ECO:0000313" key="3">
    <source>
        <dbReference type="Proteomes" id="UP000253606"/>
    </source>
</evidence>
<keyword evidence="1" id="KW-0812">Transmembrane</keyword>
<keyword evidence="1" id="KW-1133">Transmembrane helix</keyword>
<reference evidence="2 3" key="1">
    <citation type="journal article" date="2018" name="Front. Microbiol.">
        <title>Hydrolytic Capabilities as a Key to Environmental Success: Chitinolytic and Cellulolytic Acidobacteria From Acidic Sub-arctic Soils and Boreal Peatlands.</title>
        <authorList>
            <person name="Belova S.E."/>
            <person name="Ravin N.V."/>
            <person name="Pankratov T.A."/>
            <person name="Rakitin A.L."/>
            <person name="Ivanova A.A."/>
            <person name="Beletsky A.V."/>
            <person name="Mardanov A.V."/>
            <person name="Sinninghe Damste J.S."/>
            <person name="Dedysh S.N."/>
        </authorList>
    </citation>
    <scope>NUCLEOTIDE SEQUENCE [LARGE SCALE GENOMIC DNA]</scope>
    <source>
        <strain evidence="2 3">SBC82</strain>
    </source>
</reference>
<keyword evidence="1" id="KW-0472">Membrane</keyword>
<accession>A0A2Z5G7G2</accession>
<protein>
    <submittedName>
        <fullName evidence="2">Uncharacterized protein</fullName>
    </submittedName>
</protein>
<dbReference type="Proteomes" id="UP000253606">
    <property type="component" value="Chromosome"/>
</dbReference>
<evidence type="ECO:0000256" key="1">
    <source>
        <dbReference type="SAM" id="Phobius"/>
    </source>
</evidence>
<organism evidence="2 3">
    <name type="scientific">Acidisarcina polymorpha</name>
    <dbReference type="NCBI Taxonomy" id="2211140"/>
    <lineage>
        <taxon>Bacteria</taxon>
        <taxon>Pseudomonadati</taxon>
        <taxon>Acidobacteriota</taxon>
        <taxon>Terriglobia</taxon>
        <taxon>Terriglobales</taxon>
        <taxon>Acidobacteriaceae</taxon>
        <taxon>Acidisarcina</taxon>
    </lineage>
</organism>
<proteinExistence type="predicted"/>
<dbReference type="OrthoDB" id="2615483at2"/>
<dbReference type="KEGG" id="abas:ACPOL_5396"/>
<name>A0A2Z5G7G2_9BACT</name>
<keyword evidence="3" id="KW-1185">Reference proteome</keyword>
<feature type="transmembrane region" description="Helical" evidence="1">
    <location>
        <begin position="114"/>
        <end position="134"/>
    </location>
</feature>